<name>A0ACC1TBL1_9APHY</name>
<sequence length="160" mass="17811">MNDTDSTPGMRKDMYLGRASDSVTFMAVLGQISAEDQALLRPQVLGVVEAHGESLRYRRPSAVLMRMRRMQVVCLCFLELLHASATAVSRSVVPADITFNVENTNLWSIRLSFLLTACIAFLGQTYITYTMYQGSCKRSKSILFNMVWAVLALLFGIGAM</sequence>
<organism evidence="1 2">
    <name type="scientific">Phlebia brevispora</name>
    <dbReference type="NCBI Taxonomy" id="194682"/>
    <lineage>
        <taxon>Eukaryota</taxon>
        <taxon>Fungi</taxon>
        <taxon>Dikarya</taxon>
        <taxon>Basidiomycota</taxon>
        <taxon>Agaricomycotina</taxon>
        <taxon>Agaricomycetes</taxon>
        <taxon>Polyporales</taxon>
        <taxon>Meruliaceae</taxon>
        <taxon>Phlebia</taxon>
    </lineage>
</organism>
<accession>A0ACC1TBL1</accession>
<evidence type="ECO:0000313" key="1">
    <source>
        <dbReference type="EMBL" id="KAJ3557500.1"/>
    </source>
</evidence>
<evidence type="ECO:0000313" key="2">
    <source>
        <dbReference type="Proteomes" id="UP001148662"/>
    </source>
</evidence>
<dbReference type="EMBL" id="JANHOG010000153">
    <property type="protein sequence ID" value="KAJ3557500.1"/>
    <property type="molecule type" value="Genomic_DNA"/>
</dbReference>
<protein>
    <submittedName>
        <fullName evidence="1">Uncharacterized protein</fullName>
    </submittedName>
</protein>
<comment type="caution">
    <text evidence="1">The sequence shown here is derived from an EMBL/GenBank/DDBJ whole genome shotgun (WGS) entry which is preliminary data.</text>
</comment>
<proteinExistence type="predicted"/>
<reference evidence="1" key="1">
    <citation type="submission" date="2022-07" db="EMBL/GenBank/DDBJ databases">
        <title>Genome Sequence of Phlebia brevispora.</title>
        <authorList>
            <person name="Buettner E."/>
        </authorList>
    </citation>
    <scope>NUCLEOTIDE SEQUENCE</scope>
    <source>
        <strain evidence="1">MPL23</strain>
    </source>
</reference>
<dbReference type="Proteomes" id="UP001148662">
    <property type="component" value="Unassembled WGS sequence"/>
</dbReference>
<gene>
    <name evidence="1" type="ORF">NM688_g1442</name>
</gene>
<keyword evidence="2" id="KW-1185">Reference proteome</keyword>